<dbReference type="SUPFAM" id="SSF49265">
    <property type="entry name" value="Fibronectin type III"/>
    <property type="match status" value="1"/>
</dbReference>
<evidence type="ECO:0000313" key="3">
    <source>
        <dbReference type="Proteomes" id="UP000474630"/>
    </source>
</evidence>
<dbReference type="EMBL" id="CP048409">
    <property type="protein sequence ID" value="QIA08160.1"/>
    <property type="molecule type" value="Genomic_DNA"/>
</dbReference>
<dbReference type="PROSITE" id="PS51257">
    <property type="entry name" value="PROKAR_LIPOPROTEIN"/>
    <property type="match status" value="1"/>
</dbReference>
<sequence>MKTKLWIPAIFLLLIFVGCEEEKIDIEKFGSVSGVVLDGEDYTPLEGVLVSTSPASSTTLTNAEGVFEFNKVKEGEVAVTARKKDFLSGSVSVAVYESESTALTFFMLKDDKDVGWVSIYDPVPGNGAIDQQTSFTFQWNVDQQNRSKELDYTVYYFESGSTVQKIAGENLTASEVIVDGLNYSTTYYWYVVAKYEGDKVANSPTWSFKTDDNNE</sequence>
<name>A0A6C0RCT8_9BACT</name>
<dbReference type="Proteomes" id="UP000474630">
    <property type="component" value="Chromosome"/>
</dbReference>
<dbReference type="InterPro" id="IPR013783">
    <property type="entry name" value="Ig-like_fold"/>
</dbReference>
<dbReference type="InterPro" id="IPR013784">
    <property type="entry name" value="Carb-bd-like_fold"/>
</dbReference>
<accession>A0A6C0RCT8</accession>
<feature type="domain" description="Fibronectin type-III" evidence="1">
    <location>
        <begin position="118"/>
        <end position="213"/>
    </location>
</feature>
<evidence type="ECO:0000259" key="1">
    <source>
        <dbReference type="PROSITE" id="PS50853"/>
    </source>
</evidence>
<dbReference type="InterPro" id="IPR036116">
    <property type="entry name" value="FN3_sf"/>
</dbReference>
<dbReference type="Gene3D" id="2.60.40.10">
    <property type="entry name" value="Immunoglobulins"/>
    <property type="match status" value="1"/>
</dbReference>
<keyword evidence="3" id="KW-1185">Reference proteome</keyword>
<organism evidence="2 3">
    <name type="scientific">Draconibacterium halophilum</name>
    <dbReference type="NCBI Taxonomy" id="2706887"/>
    <lineage>
        <taxon>Bacteria</taxon>
        <taxon>Pseudomonadati</taxon>
        <taxon>Bacteroidota</taxon>
        <taxon>Bacteroidia</taxon>
        <taxon>Marinilabiliales</taxon>
        <taxon>Prolixibacteraceae</taxon>
        <taxon>Draconibacterium</taxon>
    </lineage>
</organism>
<dbReference type="GO" id="GO:0030246">
    <property type="term" value="F:carbohydrate binding"/>
    <property type="evidence" value="ECO:0007669"/>
    <property type="project" value="InterPro"/>
</dbReference>
<protein>
    <recommendedName>
        <fullName evidence="1">Fibronectin type-III domain-containing protein</fullName>
    </recommendedName>
</protein>
<dbReference type="Pfam" id="PF13620">
    <property type="entry name" value="CarboxypepD_reg"/>
    <property type="match status" value="1"/>
</dbReference>
<proteinExistence type="predicted"/>
<reference evidence="2 3" key="1">
    <citation type="submission" date="2020-02" db="EMBL/GenBank/DDBJ databases">
        <title>Genome sequencing for Draconibacterium sp. strain M1.</title>
        <authorList>
            <person name="Park S.-J."/>
        </authorList>
    </citation>
    <scope>NUCLEOTIDE SEQUENCE [LARGE SCALE GENOMIC DNA]</scope>
    <source>
        <strain evidence="2 3">M1</strain>
    </source>
</reference>
<gene>
    <name evidence="2" type="ORF">G0Q07_10715</name>
</gene>
<dbReference type="KEGG" id="drc:G0Q07_10715"/>
<dbReference type="InterPro" id="IPR003961">
    <property type="entry name" value="FN3_dom"/>
</dbReference>
<dbReference type="Gene3D" id="2.60.40.1120">
    <property type="entry name" value="Carboxypeptidase-like, regulatory domain"/>
    <property type="match status" value="1"/>
</dbReference>
<dbReference type="CDD" id="cd00063">
    <property type="entry name" value="FN3"/>
    <property type="match status" value="1"/>
</dbReference>
<dbReference type="AlphaFoldDB" id="A0A6C0RCT8"/>
<dbReference type="SUPFAM" id="SSF49452">
    <property type="entry name" value="Starch-binding domain-like"/>
    <property type="match status" value="1"/>
</dbReference>
<dbReference type="PROSITE" id="PS50853">
    <property type="entry name" value="FN3"/>
    <property type="match status" value="1"/>
</dbReference>
<dbReference type="RefSeq" id="WP_163346081.1">
    <property type="nucleotide sequence ID" value="NZ_CP048409.1"/>
</dbReference>
<dbReference type="Pfam" id="PF00041">
    <property type="entry name" value="fn3"/>
    <property type="match status" value="1"/>
</dbReference>
<evidence type="ECO:0000313" key="2">
    <source>
        <dbReference type="EMBL" id="QIA08160.1"/>
    </source>
</evidence>